<dbReference type="NCBIfam" id="TIGR01302">
    <property type="entry name" value="IMP_dehydrog"/>
    <property type="match status" value="1"/>
</dbReference>
<organism evidence="16 17">
    <name type="scientific">Virgibacillus natechei</name>
    <dbReference type="NCBI Taxonomy" id="1216297"/>
    <lineage>
        <taxon>Bacteria</taxon>
        <taxon>Bacillati</taxon>
        <taxon>Bacillota</taxon>
        <taxon>Bacilli</taxon>
        <taxon>Bacillales</taxon>
        <taxon>Bacillaceae</taxon>
        <taxon>Virgibacillus</taxon>
    </lineage>
</organism>
<evidence type="ECO:0000259" key="15">
    <source>
        <dbReference type="PROSITE" id="PS51371"/>
    </source>
</evidence>
<evidence type="ECO:0000256" key="14">
    <source>
        <dbReference type="RuleBase" id="RU003928"/>
    </source>
</evidence>
<dbReference type="PANTHER" id="PTHR11911">
    <property type="entry name" value="INOSINE-5-MONOPHOSPHATE DEHYDROGENASE RELATED"/>
    <property type="match status" value="1"/>
</dbReference>
<feature type="binding site" evidence="11">
    <location>
        <position position="472"/>
    </location>
    <ligand>
        <name>K(+)</name>
        <dbReference type="ChEBI" id="CHEBI:29103"/>
        <note>ligand shared between two tetrameric partners</note>
    </ligand>
</feature>
<dbReference type="EMBL" id="JAGGKX010000020">
    <property type="protein sequence ID" value="MBP1971066.1"/>
    <property type="molecule type" value="Genomic_DNA"/>
</dbReference>
<name>A0ABS4IKU8_9BACI</name>
<proteinExistence type="inferred from homology"/>
<dbReference type="GO" id="GO:0003938">
    <property type="term" value="F:IMP dehydrogenase activity"/>
    <property type="evidence" value="ECO:0007669"/>
    <property type="project" value="UniProtKB-EC"/>
</dbReference>
<dbReference type="Pfam" id="PF00571">
    <property type="entry name" value="CBS"/>
    <property type="match status" value="2"/>
</dbReference>
<dbReference type="CDD" id="cd04601">
    <property type="entry name" value="CBS_pair_IMPDH"/>
    <property type="match status" value="1"/>
</dbReference>
<keyword evidence="6 11" id="KW-0630">Potassium</keyword>
<comment type="activity regulation">
    <text evidence="11">Mycophenolic acid (MPA) is a non-competitive inhibitor that prevents formation of the closed enzyme conformation by binding to the same site as the amobile flap. In contrast, mizoribine monophosphate (MZP) is a competitive inhibitor that induces the closed conformation. MPA is a potent inhibitor of mammalian IMPDHs but a poor inhibitor of the bacterial enzymes. MZP is a more potent inhibitor of bacterial IMPDH.</text>
</comment>
<dbReference type="PROSITE" id="PS51371">
    <property type="entry name" value="CBS"/>
    <property type="match status" value="2"/>
</dbReference>
<dbReference type="Proteomes" id="UP001519345">
    <property type="component" value="Unassembled WGS sequence"/>
</dbReference>
<evidence type="ECO:0000256" key="3">
    <source>
        <dbReference type="ARBA" id="ARBA00022723"/>
    </source>
</evidence>
<keyword evidence="9 12" id="KW-0129">CBS domain</keyword>
<dbReference type="InterPro" id="IPR000644">
    <property type="entry name" value="CBS_dom"/>
</dbReference>
<feature type="binding site" evidence="11">
    <location>
        <position position="251"/>
    </location>
    <ligand>
        <name>NAD(+)</name>
        <dbReference type="ChEBI" id="CHEBI:57540"/>
    </ligand>
</feature>
<comment type="caution">
    <text evidence="11">Lacks conserved residue(s) required for the propagation of feature annotation.</text>
</comment>
<dbReference type="PROSITE" id="PS00487">
    <property type="entry name" value="IMP_DH_GMP_RED"/>
    <property type="match status" value="1"/>
</dbReference>
<dbReference type="Pfam" id="PF00478">
    <property type="entry name" value="IMPDH"/>
    <property type="match status" value="1"/>
</dbReference>
<feature type="domain" description="CBS" evidence="15">
    <location>
        <begin position="95"/>
        <end position="155"/>
    </location>
</feature>
<comment type="function">
    <text evidence="11">Catalyzes the conversion of inosine 5'-phosphate (IMP) to xanthosine 5'-phosphate (XMP), the first committed and rate-limiting step in the de novo synthesis of guanine nucleotides, and therefore plays an important role in the regulation of cell growth.</text>
</comment>
<feature type="binding site" evidence="11">
    <location>
        <position position="306"/>
    </location>
    <ligand>
        <name>IMP</name>
        <dbReference type="ChEBI" id="CHEBI:58053"/>
    </ligand>
</feature>
<dbReference type="SUPFAM" id="SSF51412">
    <property type="entry name" value="Inosine monophosphate dehydrogenase (IMPDH)"/>
    <property type="match status" value="1"/>
</dbReference>
<comment type="cofactor">
    <cofactor evidence="1 11">
        <name>K(+)</name>
        <dbReference type="ChEBI" id="CHEBI:29103"/>
    </cofactor>
</comment>
<dbReference type="EC" id="1.1.1.205" evidence="11 14"/>
<evidence type="ECO:0000256" key="13">
    <source>
        <dbReference type="RuleBase" id="RU003927"/>
    </source>
</evidence>
<dbReference type="InterPro" id="IPR013785">
    <property type="entry name" value="Aldolase_TIM"/>
</dbReference>
<evidence type="ECO:0000313" key="17">
    <source>
        <dbReference type="Proteomes" id="UP001519345"/>
    </source>
</evidence>
<dbReference type="InterPro" id="IPR005990">
    <property type="entry name" value="IMP_DH"/>
</dbReference>
<feature type="binding site" evidence="11">
    <location>
        <position position="473"/>
    </location>
    <ligand>
        <name>K(+)</name>
        <dbReference type="ChEBI" id="CHEBI:29103"/>
        <note>ligand shared between two tetrameric partners</note>
    </ligand>
</feature>
<feature type="binding site" description="in other chain" evidence="11">
    <location>
        <position position="303"/>
    </location>
    <ligand>
        <name>K(+)</name>
        <dbReference type="ChEBI" id="CHEBI:29103"/>
        <note>ligand shared between two tetrameric partners</note>
    </ligand>
</feature>
<comment type="similarity">
    <text evidence="2 11 13">Belongs to the IMPDH/GMPR family.</text>
</comment>
<dbReference type="PIRSF" id="PIRSF000130">
    <property type="entry name" value="IMPDH"/>
    <property type="match status" value="1"/>
</dbReference>
<evidence type="ECO:0000256" key="12">
    <source>
        <dbReference type="PROSITE-ProRule" id="PRU00703"/>
    </source>
</evidence>
<dbReference type="HAMAP" id="MF_01964">
    <property type="entry name" value="IMPDH"/>
    <property type="match status" value="1"/>
</dbReference>
<keyword evidence="3 11" id="KW-0479">Metal-binding</keyword>
<feature type="active site" description="Thioimidate intermediate" evidence="11">
    <location>
        <position position="308"/>
    </location>
</feature>
<evidence type="ECO:0000256" key="9">
    <source>
        <dbReference type="ARBA" id="ARBA00023122"/>
    </source>
</evidence>
<feature type="binding site" evidence="11">
    <location>
        <begin position="341"/>
        <end position="343"/>
    </location>
    <ligand>
        <name>IMP</name>
        <dbReference type="ChEBI" id="CHEBI:58053"/>
    </ligand>
</feature>
<evidence type="ECO:0000256" key="2">
    <source>
        <dbReference type="ARBA" id="ARBA00005502"/>
    </source>
</evidence>
<comment type="pathway">
    <text evidence="11 14">Purine metabolism; XMP biosynthesis via de novo pathway; XMP from IMP: step 1/1.</text>
</comment>
<gene>
    <name evidence="11" type="primary">guaB</name>
    <name evidence="16" type="ORF">J2Z83_003203</name>
</gene>
<protein>
    <recommendedName>
        <fullName evidence="11 14">Inosine-5'-monophosphate dehydrogenase</fullName>
        <shortName evidence="11">IMP dehydrogenase</shortName>
        <shortName evidence="11">IMPD</shortName>
        <shortName evidence="11">IMPDH</shortName>
        <ecNumber evidence="11 14">1.1.1.205</ecNumber>
    </recommendedName>
</protein>
<evidence type="ECO:0000256" key="7">
    <source>
        <dbReference type="ARBA" id="ARBA00023002"/>
    </source>
</evidence>
<feature type="binding site" evidence="11">
    <location>
        <begin position="301"/>
        <end position="303"/>
    </location>
    <ligand>
        <name>NAD(+)</name>
        <dbReference type="ChEBI" id="CHEBI:57540"/>
    </ligand>
</feature>
<dbReference type="SMART" id="SM00116">
    <property type="entry name" value="CBS"/>
    <property type="match status" value="2"/>
</dbReference>
<feature type="binding site" evidence="11">
    <location>
        <position position="474"/>
    </location>
    <ligand>
        <name>K(+)</name>
        <dbReference type="ChEBI" id="CHEBI:29103"/>
        <note>ligand shared between two tetrameric partners</note>
    </ligand>
</feature>
<feature type="active site" description="Proton acceptor" evidence="11">
    <location>
        <position position="404"/>
    </location>
</feature>
<keyword evidence="5 11" id="KW-0658">Purine biosynthesis</keyword>
<feature type="binding site" evidence="11">
    <location>
        <position position="418"/>
    </location>
    <ligand>
        <name>IMP</name>
        <dbReference type="ChEBI" id="CHEBI:58053"/>
    </ligand>
</feature>
<evidence type="ECO:0000256" key="10">
    <source>
        <dbReference type="ARBA" id="ARBA00048028"/>
    </source>
</evidence>
<evidence type="ECO:0000313" key="16">
    <source>
        <dbReference type="EMBL" id="MBP1971066.1"/>
    </source>
</evidence>
<sequence>MREDKFAKEGLTFDDVLLMPARSEVLPKDVEVSTVLSANLKLNAPYISAGMDTVTEAEMAIAMARQGGFGVIHKNMSIEDQVEQVDRVKRSESGVITNPFFLTPEHQVYDAEHLMGKFRISGVPIVNTIDEQKLVGILTNRDLRFIQDYSIMISEVMTSEKLVTGPVGTTLKEAEELLQKYRIEKLPLLDETGILKGLITIKDIEKAIEFPNATKDAQGRLIAGAAVGVTGDGMKRIEKLVEAGVDVVVIDTAHGHSGGVIRQVEAVRTAYPDLDIIAGNVATAEATKELIEAGASIVKVGIGPGSICTTRVVAGVGVPQITAVHDCAVAAGEYGVPVIADGGIKYSGDIVKALAAGAHAVMLGSMFAGVVESPGETEIFQGRQYKVYRGMGSVGAMEAGSKDRYFQEGSDVKKLVPEGIEGRIAYKGPLADTIHQLIGGLRSGMGYCGTGTIDALRNDSRFIRITGAGLRESHPHDVQITKESPNYSVL</sequence>
<keyword evidence="4 11" id="KW-0332">GMP biosynthesis</keyword>
<evidence type="ECO:0000256" key="5">
    <source>
        <dbReference type="ARBA" id="ARBA00022755"/>
    </source>
</evidence>
<feature type="binding site" evidence="11">
    <location>
        <begin position="364"/>
        <end position="365"/>
    </location>
    <ligand>
        <name>IMP</name>
        <dbReference type="ChEBI" id="CHEBI:58053"/>
    </ligand>
</feature>
<dbReference type="RefSeq" id="WP_209464137.1">
    <property type="nucleotide sequence ID" value="NZ_CP110224.1"/>
</dbReference>
<feature type="binding site" description="in other chain" evidence="11">
    <location>
        <position position="305"/>
    </location>
    <ligand>
        <name>K(+)</name>
        <dbReference type="ChEBI" id="CHEBI:29103"/>
        <note>ligand shared between two tetrameric partners</note>
    </ligand>
</feature>
<feature type="binding site" evidence="11">
    <location>
        <begin position="388"/>
        <end position="392"/>
    </location>
    <ligand>
        <name>IMP</name>
        <dbReference type="ChEBI" id="CHEBI:58053"/>
    </ligand>
</feature>
<comment type="subunit">
    <text evidence="11">Homotetramer.</text>
</comment>
<comment type="caution">
    <text evidence="16">The sequence shown here is derived from an EMBL/GenBank/DDBJ whole genome shotgun (WGS) entry which is preliminary data.</text>
</comment>
<feature type="binding site" description="in other chain" evidence="11">
    <location>
        <position position="308"/>
    </location>
    <ligand>
        <name>K(+)</name>
        <dbReference type="ChEBI" id="CHEBI:29103"/>
        <note>ligand shared between two tetrameric partners</note>
    </ligand>
</feature>
<evidence type="ECO:0000256" key="4">
    <source>
        <dbReference type="ARBA" id="ARBA00022749"/>
    </source>
</evidence>
<dbReference type="InterPro" id="IPR046342">
    <property type="entry name" value="CBS_dom_sf"/>
</dbReference>
<keyword evidence="8 11" id="KW-0520">NAD</keyword>
<keyword evidence="17" id="KW-1185">Reference proteome</keyword>
<evidence type="ECO:0000256" key="6">
    <source>
        <dbReference type="ARBA" id="ARBA00022958"/>
    </source>
</evidence>
<dbReference type="SUPFAM" id="SSF54631">
    <property type="entry name" value="CBS-domain pair"/>
    <property type="match status" value="1"/>
</dbReference>
<feature type="domain" description="CBS" evidence="15">
    <location>
        <begin position="157"/>
        <end position="214"/>
    </location>
</feature>
<evidence type="ECO:0000256" key="8">
    <source>
        <dbReference type="ARBA" id="ARBA00023027"/>
    </source>
</evidence>
<reference evidence="16 17" key="1">
    <citation type="submission" date="2021-03" db="EMBL/GenBank/DDBJ databases">
        <title>Genomic Encyclopedia of Type Strains, Phase IV (KMG-IV): sequencing the most valuable type-strain genomes for metagenomic binning, comparative biology and taxonomic classification.</title>
        <authorList>
            <person name="Goeker M."/>
        </authorList>
    </citation>
    <scope>NUCLEOTIDE SEQUENCE [LARGE SCALE GENOMIC DNA]</scope>
    <source>
        <strain evidence="16 17">DSM 25609</strain>
    </source>
</reference>
<dbReference type="PANTHER" id="PTHR11911:SF111">
    <property type="entry name" value="INOSINE-5'-MONOPHOSPHATE DEHYDROGENASE"/>
    <property type="match status" value="1"/>
</dbReference>
<keyword evidence="7 11" id="KW-0560">Oxidoreductase</keyword>
<dbReference type="InterPro" id="IPR001093">
    <property type="entry name" value="IMP_DH_GMPRt"/>
</dbReference>
<accession>A0ABS4IKU8</accession>
<dbReference type="CDD" id="cd00381">
    <property type="entry name" value="IMPDH"/>
    <property type="match status" value="1"/>
</dbReference>
<dbReference type="SMART" id="SM01240">
    <property type="entry name" value="IMPDH"/>
    <property type="match status" value="1"/>
</dbReference>
<evidence type="ECO:0000256" key="11">
    <source>
        <dbReference type="HAMAP-Rule" id="MF_01964"/>
    </source>
</evidence>
<dbReference type="Gene3D" id="3.20.20.70">
    <property type="entry name" value="Aldolase class I"/>
    <property type="match status" value="1"/>
</dbReference>
<dbReference type="InterPro" id="IPR015875">
    <property type="entry name" value="IMP_DH/GMP_Rdtase_CS"/>
</dbReference>
<comment type="catalytic activity">
    <reaction evidence="10 11 14">
        <text>IMP + NAD(+) + H2O = XMP + NADH + H(+)</text>
        <dbReference type="Rhea" id="RHEA:11708"/>
        <dbReference type="ChEBI" id="CHEBI:15377"/>
        <dbReference type="ChEBI" id="CHEBI:15378"/>
        <dbReference type="ChEBI" id="CHEBI:57464"/>
        <dbReference type="ChEBI" id="CHEBI:57540"/>
        <dbReference type="ChEBI" id="CHEBI:57945"/>
        <dbReference type="ChEBI" id="CHEBI:58053"/>
        <dbReference type="EC" id="1.1.1.205"/>
    </reaction>
</comment>
<evidence type="ECO:0000256" key="1">
    <source>
        <dbReference type="ARBA" id="ARBA00001958"/>
    </source>
</evidence>